<keyword evidence="7 8" id="KW-0472">Membrane</keyword>
<feature type="transmembrane region" description="Helical" evidence="8">
    <location>
        <begin position="206"/>
        <end position="225"/>
    </location>
</feature>
<evidence type="ECO:0000256" key="3">
    <source>
        <dbReference type="ARBA" id="ARBA00022448"/>
    </source>
</evidence>
<dbReference type="GO" id="GO:0015920">
    <property type="term" value="P:lipopolysaccharide transport"/>
    <property type="evidence" value="ECO:0007669"/>
    <property type="project" value="TreeGrafter"/>
</dbReference>
<dbReference type="Pfam" id="PF01061">
    <property type="entry name" value="ABC2_membrane"/>
    <property type="match status" value="1"/>
</dbReference>
<proteinExistence type="inferred from homology"/>
<dbReference type="AlphaFoldDB" id="U2QL48"/>
<dbReference type="GO" id="GO:0140359">
    <property type="term" value="F:ABC-type transporter activity"/>
    <property type="evidence" value="ECO:0007669"/>
    <property type="project" value="InterPro"/>
</dbReference>
<evidence type="ECO:0000256" key="1">
    <source>
        <dbReference type="ARBA" id="ARBA00004651"/>
    </source>
</evidence>
<keyword evidence="3" id="KW-0813">Transport</keyword>
<gene>
    <name evidence="10" type="ORF">HMPREF0367_01829</name>
</gene>
<sequence length="291" mass="34073">MKSHLWYNDGTKGDSMFKSVQYVIKENFSNLYRIYCIAKYELLADMRDSKFGIFWNFASPAIQVFTYWLIFGVAWNRKPIEVNGIVVSYLPWLIVGYSAWWFIQPCIQNGCTAIFSKINVITKMKFPVSVLPATVCAKEMFNHGCMLIIAFITLLLCGYFPNIHWLGIIYYAFCAFMFAEAVSLILSVLTMLYRDIRKLVKSLIRMFMYFSPVIWECHFASHVPFHNILNTIMKLNPAYYIISGYRDSIFYGKTFLDHPALTLYFWGVVLILFVIGCMLMYKFKKKFIDLI</sequence>
<feature type="transmembrane region" description="Helical" evidence="8">
    <location>
        <begin position="144"/>
        <end position="162"/>
    </location>
</feature>
<dbReference type="PANTHER" id="PTHR30413:SF10">
    <property type="entry name" value="CAPSULE POLYSACCHARIDE EXPORT INNER-MEMBRANE PROTEIN CTRC"/>
    <property type="match status" value="1"/>
</dbReference>
<dbReference type="PATRIC" id="fig|649755.3.peg.1696"/>
<comment type="caution">
    <text evidence="10">The sequence shown here is derived from an EMBL/GenBank/DDBJ whole genome shotgun (WGS) entry which is preliminary data.</text>
</comment>
<evidence type="ECO:0000256" key="5">
    <source>
        <dbReference type="ARBA" id="ARBA00022692"/>
    </source>
</evidence>
<feature type="transmembrane region" description="Helical" evidence="8">
    <location>
        <begin position="82"/>
        <end position="103"/>
    </location>
</feature>
<evidence type="ECO:0000256" key="8">
    <source>
        <dbReference type="SAM" id="Phobius"/>
    </source>
</evidence>
<evidence type="ECO:0000256" key="6">
    <source>
        <dbReference type="ARBA" id="ARBA00022989"/>
    </source>
</evidence>
<accession>U2QL48</accession>
<evidence type="ECO:0000256" key="4">
    <source>
        <dbReference type="ARBA" id="ARBA00022475"/>
    </source>
</evidence>
<evidence type="ECO:0000259" key="9">
    <source>
        <dbReference type="Pfam" id="PF01061"/>
    </source>
</evidence>
<feature type="transmembrane region" description="Helical" evidence="8">
    <location>
        <begin position="263"/>
        <end position="281"/>
    </location>
</feature>
<feature type="transmembrane region" description="Helical" evidence="8">
    <location>
        <begin position="168"/>
        <end position="194"/>
    </location>
</feature>
<name>U2QL48_9FIRM</name>
<feature type="transmembrane region" description="Helical" evidence="8">
    <location>
        <begin position="53"/>
        <end position="76"/>
    </location>
</feature>
<evidence type="ECO:0000256" key="7">
    <source>
        <dbReference type="ARBA" id="ARBA00023136"/>
    </source>
</evidence>
<reference evidence="10 11" key="1">
    <citation type="submission" date="2013-06" db="EMBL/GenBank/DDBJ databases">
        <authorList>
            <person name="Weinstock G."/>
            <person name="Sodergren E."/>
            <person name="Lobos E.A."/>
            <person name="Fulton L."/>
            <person name="Fulton R."/>
            <person name="Courtney L."/>
            <person name="Fronick C."/>
            <person name="O'Laughlin M."/>
            <person name="Godfrey J."/>
            <person name="Wilson R.M."/>
            <person name="Miner T."/>
            <person name="Farmer C."/>
            <person name="Delehaunty K."/>
            <person name="Cordes M."/>
            <person name="Minx P."/>
            <person name="Tomlinson C."/>
            <person name="Chen J."/>
            <person name="Wollam A."/>
            <person name="Pepin K.H."/>
            <person name="Bhonagiri V."/>
            <person name="Zhang X."/>
            <person name="Warren W."/>
            <person name="Mitreva M."/>
            <person name="Mardis E.R."/>
            <person name="Wilson R.K."/>
        </authorList>
    </citation>
    <scope>NUCLEOTIDE SEQUENCE [LARGE SCALE GENOMIC DNA]</scope>
    <source>
        <strain evidence="10 11">ATCC 27803</strain>
    </source>
</reference>
<evidence type="ECO:0000256" key="2">
    <source>
        <dbReference type="ARBA" id="ARBA00007783"/>
    </source>
</evidence>
<evidence type="ECO:0000313" key="11">
    <source>
        <dbReference type="Proteomes" id="UP000016658"/>
    </source>
</evidence>
<organism evidence="10 11">
    <name type="scientific">Faecalitalea cylindroides ATCC 27803</name>
    <dbReference type="NCBI Taxonomy" id="649755"/>
    <lineage>
        <taxon>Bacteria</taxon>
        <taxon>Bacillati</taxon>
        <taxon>Bacillota</taxon>
        <taxon>Erysipelotrichia</taxon>
        <taxon>Erysipelotrichales</taxon>
        <taxon>Erysipelotrichaceae</taxon>
        <taxon>Faecalitalea</taxon>
    </lineage>
</organism>
<dbReference type="GO" id="GO:0005886">
    <property type="term" value="C:plasma membrane"/>
    <property type="evidence" value="ECO:0007669"/>
    <property type="project" value="UniProtKB-SubCell"/>
</dbReference>
<dbReference type="PANTHER" id="PTHR30413">
    <property type="entry name" value="INNER MEMBRANE TRANSPORT PERMEASE"/>
    <property type="match status" value="1"/>
</dbReference>
<comment type="similarity">
    <text evidence="2">Belongs to the ABC-2 integral membrane protein family.</text>
</comment>
<keyword evidence="5 8" id="KW-0812">Transmembrane</keyword>
<comment type="subcellular location">
    <subcellularLocation>
        <location evidence="1">Cell membrane</location>
        <topology evidence="1">Multi-pass membrane protein</topology>
    </subcellularLocation>
</comment>
<protein>
    <submittedName>
        <fullName evidence="10">ABC-2 type transporter</fullName>
    </submittedName>
</protein>
<keyword evidence="6 8" id="KW-1133">Transmembrane helix</keyword>
<feature type="domain" description="ABC-2 type transporter transmembrane" evidence="9">
    <location>
        <begin position="34"/>
        <end position="250"/>
    </location>
</feature>
<keyword evidence="4" id="KW-1003">Cell membrane</keyword>
<dbReference type="EMBL" id="AWVI01000095">
    <property type="protein sequence ID" value="ERK42008.1"/>
    <property type="molecule type" value="Genomic_DNA"/>
</dbReference>
<dbReference type="Proteomes" id="UP000016658">
    <property type="component" value="Unassembled WGS sequence"/>
</dbReference>
<evidence type="ECO:0000313" key="10">
    <source>
        <dbReference type="EMBL" id="ERK42008.1"/>
    </source>
</evidence>
<dbReference type="InterPro" id="IPR013525">
    <property type="entry name" value="ABC2_TM"/>
</dbReference>
<dbReference type="HOGENOM" id="CLU_060703_1_0_9"/>